<evidence type="ECO:0000256" key="4">
    <source>
        <dbReference type="ARBA" id="ARBA00022777"/>
    </source>
</evidence>
<comment type="caution">
    <text evidence="11">The sequence shown here is derived from an EMBL/GenBank/DDBJ whole genome shotgun (WGS) entry which is preliminary data.</text>
</comment>
<feature type="compositionally biased region" description="Low complexity" evidence="9">
    <location>
        <begin position="113"/>
        <end position="133"/>
    </location>
</feature>
<feature type="compositionally biased region" description="Low complexity" evidence="9">
    <location>
        <begin position="1186"/>
        <end position="1201"/>
    </location>
</feature>
<feature type="region of interest" description="Disordered" evidence="9">
    <location>
        <begin position="41"/>
        <end position="91"/>
    </location>
</feature>
<sequence>MSSHSPSSSCECLCKKVYKVVSTATCPVTRELSDIAATNTIPSHSLRQPPTLAHPRATPGHVFSLDPERQVMTTSRNPTALSRSESTSEGTARYPANIRQRLHDNINTLDGLINETNNNATHNNIAPPSSSPYQSPPAADPPPYLAANFASSVPNLRPRASTATLAPAPASPAVFDSSRPSTRNGIPLPPPVMYSNTQGNASRPFAVPPPPPPMSPPLPGQMNNMMSIPPPPPRYPSAPSATVGLQLPPPPSGPPPNSALNSQPPWQGSWGRMYDTRTGMAIPPPPSGGPHRAYDPKLHSQMSMNNLNGTLNLPPPPPSEPPGMSATYIPQGDTYGEGVGIPAFGFEEPPATYSTTPQMSWSSTNQGGGNDTANTTPADSDSRDRLYANAMANRMASTASNATNSPSGIPPELAAKWPLDHVLLWLATNQFSKDWQDTFKSLNLHGTQFLELGSGRGGRGNFGMMHQQVYPRLAQECTKNGSGWEPAREREEGKRMRRLVRTIVHSGGLAAPPNREMNTHGSGTISAPPNNAGTGTDVESPNTPIKAPGPGFGSRRFSQTRSTTMPTLSGNTMSSDANHRTILKNIDIESSRRHSPIGNDIDSNYRSATFRTDSPGGSPKLNSGLFPQSSGNLSASSPSGRFGHRSRDSTGSVSSNAAIYGSGVPPEASQMLRNGINGVGEMLNASRSKDGSGQSPLEPGDRSAGAEPPGSAKDNKSFLSFLKRKKREDGSTASPEEGDAQTSPNLPKASSHGSRFGGGVELDASSLDTAPSFRRNPNGPRSFVLATMDGWNYRMCDVTDCQTAVDLRASICMNLGLPEPTLSQLFLTELGRAEHDEPLEDQSLMIHKRNRADPAGTLKFYVKLGHPATQTSVPESLTPGYTSAGNSMDEDAYARLNGHRERSSSSPPTSRVNTVSGSGPDPNELAQKASDYKASVEKQQAAYLARRKQALEKSSPQENSLQYGIVGRNVDFDQPRGSPYEEKKQDNLFPQRRAPAPPGVETATLLKANSLSRRSGHQMRQSQSSVDGFPSLRRPGTSTSDPNQEMSQRRPGTASREPATSALGALVGMGSALSHFGRPHPGARQQRPVSPNRVNSGPTAGAVYDEQRGKRAMASVDFDQVASGRSSPRSGSPGTLTWSRGDLAFVVPDYSPGGTPINGTGTKPENGTLTKVRETAQRAPSPGDLSPSSAHPPSSSIAPAPQRRKSHGPDVDFMEADVQFSRPTAPPMQKQDSSGDDSDDGLFAVPVRGRQPSTKVRYLPRRSANGRSANSAQKPSLTLNTSRSKKKLSVSFGSPGSNKVPDLEEDDASLRSGKSSQRRTPATPRPDSREADETKLGRRKSFIERDHWAARPPAEALLDNLDAFFPELDLDQPVLDEASLQEPPSPSSPGLAASSSQAGDSSKATSNESLQLPMQGTATARSSVYSDNDTLGSDESTLKALEQRPVSIASVAQRNVGRRSGGLGRMKSIREVARGAHEANKRFTTASAASGMGGAASMIQRRKSTKMFGANVVQIRPERGSMIDVLPEIPQDTLPKRQTTFRWFKGELIGKGTYGRVYLGMNATTGEFLAVKEVEVNPRAAGGDSNKMRELVAALNTEIETMQYLDHVNIVQYLGCERKETSISIFLEYISGGSIGSCLRKHGKFEEPVVSSLTRQTLSGLAYLHREGILHRDLKADNILLDLDGTCKISDFGISKKTDDIYGNDKTNSMQGSVFWMAPEVIRSQGEGYSAKVDIWSLGCVVLEMFAGRRPWSKEEAVGAIYKIANGETPPIADEVREAISPYALGFMLDCFTVDPGDRPTAERLLMQHEFCDLQEDYNFFDTDLYTVPIALPSFPPPDRASSAPSIRPRRAILQHTTSPSRDRSPCPGGARQQGLSREPAIHVLNGAAQGQAGQLAAAKATAVF</sequence>
<name>A0ABR2XV46_9PEZI</name>
<dbReference type="SMART" id="SM00220">
    <property type="entry name" value="S_TKc"/>
    <property type="match status" value="1"/>
</dbReference>
<keyword evidence="3 8" id="KW-0547">Nucleotide-binding</keyword>
<feature type="compositionally biased region" description="Pro residues" evidence="9">
    <location>
        <begin position="206"/>
        <end position="219"/>
    </location>
</feature>
<dbReference type="InterPro" id="IPR011009">
    <property type="entry name" value="Kinase-like_dom_sf"/>
</dbReference>
<accession>A0ABR2XV46</accession>
<dbReference type="InterPro" id="IPR008271">
    <property type="entry name" value="Ser/Thr_kinase_AS"/>
</dbReference>
<feature type="compositionally biased region" description="Basic and acidic residues" evidence="9">
    <location>
        <begin position="970"/>
        <end position="986"/>
    </location>
</feature>
<evidence type="ECO:0000313" key="12">
    <source>
        <dbReference type="Proteomes" id="UP001465668"/>
    </source>
</evidence>
<proteinExistence type="predicted"/>
<keyword evidence="5 8" id="KW-0067">ATP-binding</keyword>
<evidence type="ECO:0000256" key="2">
    <source>
        <dbReference type="ARBA" id="ARBA00022679"/>
    </source>
</evidence>
<evidence type="ECO:0000256" key="6">
    <source>
        <dbReference type="ARBA" id="ARBA00047919"/>
    </source>
</evidence>
<feature type="compositionally biased region" description="Polar residues" evidence="9">
    <location>
        <begin position="1157"/>
        <end position="1169"/>
    </location>
</feature>
<evidence type="ECO:0000259" key="10">
    <source>
        <dbReference type="PROSITE" id="PS50011"/>
    </source>
</evidence>
<feature type="compositionally biased region" description="Polar residues" evidence="9">
    <location>
        <begin position="601"/>
        <end position="612"/>
    </location>
</feature>
<feature type="region of interest" description="Disordered" evidence="9">
    <location>
        <begin position="896"/>
        <end position="933"/>
    </location>
</feature>
<organism evidence="11 12">
    <name type="scientific">Seiridium cardinale</name>
    <dbReference type="NCBI Taxonomy" id="138064"/>
    <lineage>
        <taxon>Eukaryota</taxon>
        <taxon>Fungi</taxon>
        <taxon>Dikarya</taxon>
        <taxon>Ascomycota</taxon>
        <taxon>Pezizomycotina</taxon>
        <taxon>Sordariomycetes</taxon>
        <taxon>Xylariomycetidae</taxon>
        <taxon>Amphisphaeriales</taxon>
        <taxon>Sporocadaceae</taxon>
        <taxon>Seiridium</taxon>
    </lineage>
</organism>
<dbReference type="InterPro" id="IPR017441">
    <property type="entry name" value="Protein_kinase_ATP_BS"/>
</dbReference>
<feature type="region of interest" description="Disordered" evidence="9">
    <location>
        <begin position="1072"/>
        <end position="1338"/>
    </location>
</feature>
<feature type="region of interest" description="Disordered" evidence="9">
    <location>
        <begin position="1378"/>
        <end position="1431"/>
    </location>
</feature>
<keyword evidence="4" id="KW-0418">Kinase</keyword>
<feature type="compositionally biased region" description="Polar residues" evidence="9">
    <location>
        <begin position="1087"/>
        <end position="1098"/>
    </location>
</feature>
<feature type="compositionally biased region" description="Basic and acidic residues" evidence="9">
    <location>
        <begin position="1326"/>
        <end position="1338"/>
    </location>
</feature>
<feature type="compositionally biased region" description="Polar residues" evidence="9">
    <location>
        <begin position="1007"/>
        <end position="1026"/>
    </location>
</feature>
<feature type="compositionally biased region" description="Pro residues" evidence="9">
    <location>
        <begin position="247"/>
        <end position="257"/>
    </location>
</feature>
<feature type="region of interest" description="Disordered" evidence="9">
    <location>
        <begin position="163"/>
        <end position="263"/>
    </location>
</feature>
<dbReference type="EC" id="2.7.11.24" evidence="1"/>
<dbReference type="EMBL" id="JARVKM010000020">
    <property type="protein sequence ID" value="KAK9777577.1"/>
    <property type="molecule type" value="Genomic_DNA"/>
</dbReference>
<feature type="compositionally biased region" description="Polar residues" evidence="9">
    <location>
        <begin position="952"/>
        <end position="962"/>
    </location>
</feature>
<dbReference type="Pfam" id="PF00069">
    <property type="entry name" value="Pkinase"/>
    <property type="match status" value="1"/>
</dbReference>
<feature type="compositionally biased region" description="Pro residues" evidence="9">
    <location>
        <begin position="134"/>
        <end position="144"/>
    </location>
</feature>
<evidence type="ECO:0000256" key="3">
    <source>
        <dbReference type="ARBA" id="ARBA00022741"/>
    </source>
</evidence>
<feature type="compositionally biased region" description="Polar residues" evidence="9">
    <location>
        <begin position="520"/>
        <end position="543"/>
    </location>
</feature>
<dbReference type="SUPFAM" id="SSF56112">
    <property type="entry name" value="Protein kinase-like (PK-like)"/>
    <property type="match status" value="1"/>
</dbReference>
<dbReference type="PANTHER" id="PTHR48016">
    <property type="entry name" value="MAP KINASE KINASE KINASE SSK2-RELATED-RELATED"/>
    <property type="match status" value="1"/>
</dbReference>
<feature type="compositionally biased region" description="Polar residues" evidence="9">
    <location>
        <begin position="71"/>
        <end position="90"/>
    </location>
</feature>
<keyword evidence="12" id="KW-1185">Reference proteome</keyword>
<feature type="region of interest" description="Disordered" evidence="9">
    <location>
        <begin position="1855"/>
        <end position="1875"/>
    </location>
</feature>
<protein>
    <recommendedName>
        <fullName evidence="1">mitogen-activated protein kinase</fullName>
        <ecNumber evidence="1">2.7.11.24</ecNumber>
    </recommendedName>
</protein>
<dbReference type="Gene3D" id="1.10.510.10">
    <property type="entry name" value="Transferase(Phosphotransferase) domain 1"/>
    <property type="match status" value="1"/>
</dbReference>
<evidence type="ECO:0000256" key="9">
    <source>
        <dbReference type="SAM" id="MobiDB-lite"/>
    </source>
</evidence>
<evidence type="ECO:0000256" key="1">
    <source>
        <dbReference type="ARBA" id="ARBA00012411"/>
    </source>
</evidence>
<comment type="catalytic activity">
    <reaction evidence="6">
        <text>L-threonyl-[protein] + ATP = O-phospho-L-threonyl-[protein] + ADP + H(+)</text>
        <dbReference type="Rhea" id="RHEA:46608"/>
        <dbReference type="Rhea" id="RHEA-COMP:11060"/>
        <dbReference type="Rhea" id="RHEA-COMP:11605"/>
        <dbReference type="ChEBI" id="CHEBI:15378"/>
        <dbReference type="ChEBI" id="CHEBI:30013"/>
        <dbReference type="ChEBI" id="CHEBI:30616"/>
        <dbReference type="ChEBI" id="CHEBI:61977"/>
        <dbReference type="ChEBI" id="CHEBI:456216"/>
        <dbReference type="EC" id="2.7.11.24"/>
    </reaction>
    <physiologicalReaction direction="left-to-right" evidence="6">
        <dbReference type="Rhea" id="RHEA:46609"/>
    </physiologicalReaction>
</comment>
<feature type="compositionally biased region" description="Low complexity" evidence="9">
    <location>
        <begin position="629"/>
        <end position="639"/>
    </location>
</feature>
<feature type="compositionally biased region" description="Polar residues" evidence="9">
    <location>
        <begin position="352"/>
        <end position="379"/>
    </location>
</feature>
<comment type="catalytic activity">
    <reaction evidence="7">
        <text>L-seryl-[protein] + ATP = O-phospho-L-seryl-[protein] + ADP + H(+)</text>
        <dbReference type="Rhea" id="RHEA:17989"/>
        <dbReference type="Rhea" id="RHEA-COMP:9863"/>
        <dbReference type="Rhea" id="RHEA-COMP:11604"/>
        <dbReference type="ChEBI" id="CHEBI:15378"/>
        <dbReference type="ChEBI" id="CHEBI:29999"/>
        <dbReference type="ChEBI" id="CHEBI:30616"/>
        <dbReference type="ChEBI" id="CHEBI:83421"/>
        <dbReference type="ChEBI" id="CHEBI:456216"/>
        <dbReference type="EC" id="2.7.11.24"/>
    </reaction>
    <physiologicalReaction direction="left-to-right" evidence="7">
        <dbReference type="Rhea" id="RHEA:17990"/>
    </physiologicalReaction>
</comment>
<dbReference type="InterPro" id="IPR000719">
    <property type="entry name" value="Prot_kinase_dom"/>
</dbReference>
<evidence type="ECO:0000256" key="7">
    <source>
        <dbReference type="ARBA" id="ARBA00048130"/>
    </source>
</evidence>
<feature type="domain" description="Protein kinase" evidence="10">
    <location>
        <begin position="1543"/>
        <end position="1812"/>
    </location>
</feature>
<feature type="compositionally biased region" description="Low complexity" evidence="9">
    <location>
        <begin position="163"/>
        <end position="173"/>
    </location>
</feature>
<evidence type="ECO:0000313" key="11">
    <source>
        <dbReference type="EMBL" id="KAK9777577.1"/>
    </source>
</evidence>
<dbReference type="PANTHER" id="PTHR48016:SF48">
    <property type="entry name" value="SERINE_THREONINE-PROTEIN KINASE BCK1_SLK1_SSP31"/>
    <property type="match status" value="1"/>
</dbReference>
<feature type="region of interest" description="Disordered" evidence="9">
    <location>
        <begin position="520"/>
        <end position="763"/>
    </location>
</feature>
<dbReference type="InterPro" id="IPR050538">
    <property type="entry name" value="MAP_kinase_kinase_kinase"/>
</dbReference>
<dbReference type="PROSITE" id="PS00108">
    <property type="entry name" value="PROTEIN_KINASE_ST"/>
    <property type="match status" value="1"/>
</dbReference>
<dbReference type="PROSITE" id="PS50011">
    <property type="entry name" value="PROTEIN_KINASE_DOM"/>
    <property type="match status" value="1"/>
</dbReference>
<feature type="region of interest" description="Disordered" evidence="9">
    <location>
        <begin position="947"/>
        <end position="1058"/>
    </location>
</feature>
<feature type="compositionally biased region" description="Polar residues" evidence="9">
    <location>
        <begin position="556"/>
        <end position="576"/>
    </location>
</feature>
<dbReference type="Proteomes" id="UP001465668">
    <property type="component" value="Unassembled WGS sequence"/>
</dbReference>
<feature type="compositionally biased region" description="Low complexity" evidence="9">
    <location>
        <begin position="1123"/>
        <end position="1134"/>
    </location>
</feature>
<feature type="region of interest" description="Disordered" evidence="9">
    <location>
        <begin position="347"/>
        <end position="382"/>
    </location>
</feature>
<dbReference type="PROSITE" id="PS00107">
    <property type="entry name" value="PROTEIN_KINASE_ATP"/>
    <property type="match status" value="1"/>
</dbReference>
<reference evidence="11 12" key="1">
    <citation type="submission" date="2024-02" db="EMBL/GenBank/DDBJ databases">
        <title>First draft genome assembly of two strains of Seiridium cardinale.</title>
        <authorList>
            <person name="Emiliani G."/>
            <person name="Scali E."/>
        </authorList>
    </citation>
    <scope>NUCLEOTIDE SEQUENCE [LARGE SCALE GENOMIC DNA]</scope>
    <source>
        <strain evidence="11 12">BM-138-000479</strain>
    </source>
</reference>
<feature type="compositionally biased region" description="Polar residues" evidence="9">
    <location>
        <begin position="1036"/>
        <end position="1046"/>
    </location>
</feature>
<gene>
    <name evidence="11" type="ORF">SCAR479_05625</name>
</gene>
<evidence type="ECO:0000256" key="5">
    <source>
        <dbReference type="ARBA" id="ARBA00022840"/>
    </source>
</evidence>
<feature type="compositionally biased region" description="Polar residues" evidence="9">
    <location>
        <begin position="1265"/>
        <end position="1282"/>
    </location>
</feature>
<feature type="binding site" evidence="8">
    <location>
        <position position="1572"/>
    </location>
    <ligand>
        <name>ATP</name>
        <dbReference type="ChEBI" id="CHEBI:30616"/>
    </ligand>
</feature>
<keyword evidence="2" id="KW-0808">Transferase</keyword>
<evidence type="ECO:0000256" key="8">
    <source>
        <dbReference type="PROSITE-ProRule" id="PRU10141"/>
    </source>
</evidence>
<feature type="compositionally biased region" description="Low complexity" evidence="9">
    <location>
        <begin position="904"/>
        <end position="916"/>
    </location>
</feature>
<feature type="compositionally biased region" description="Polar residues" evidence="9">
    <location>
        <begin position="1397"/>
        <end position="1431"/>
    </location>
</feature>
<feature type="region of interest" description="Disordered" evidence="9">
    <location>
        <begin position="113"/>
        <end position="146"/>
    </location>
</feature>